<evidence type="ECO:0000256" key="7">
    <source>
        <dbReference type="ARBA" id="ARBA00022705"/>
    </source>
</evidence>
<keyword evidence="6 15" id="KW-0548">Nucleotidyltransferase</keyword>
<evidence type="ECO:0000256" key="8">
    <source>
        <dbReference type="ARBA" id="ARBA00022723"/>
    </source>
</evidence>
<dbReference type="EMBL" id="PFWT01000009">
    <property type="protein sequence ID" value="PJA46677.1"/>
    <property type="molecule type" value="Genomic_DNA"/>
</dbReference>
<dbReference type="GO" id="GO:0005829">
    <property type="term" value="C:cytosol"/>
    <property type="evidence" value="ECO:0007669"/>
    <property type="project" value="TreeGrafter"/>
</dbReference>
<evidence type="ECO:0000313" key="17">
    <source>
        <dbReference type="EMBL" id="PJA46677.1"/>
    </source>
</evidence>
<accession>A0A2M7XFM3</accession>
<dbReference type="CDD" id="cd03586">
    <property type="entry name" value="PolY_Pol_IV_kappa"/>
    <property type="match status" value="1"/>
</dbReference>
<protein>
    <recommendedName>
        <fullName evidence="15">DNA polymerase IV</fullName>
        <shortName evidence="15">Pol IV</shortName>
        <ecNumber evidence="15">2.7.7.7</ecNumber>
    </recommendedName>
</protein>
<keyword evidence="3 15" id="KW-0515">Mutator protein</keyword>
<keyword evidence="8 15" id="KW-0479">Metal-binding</keyword>
<dbReference type="EC" id="2.7.7.7" evidence="15"/>
<comment type="cofactor">
    <cofactor evidence="15">
        <name>Mg(2+)</name>
        <dbReference type="ChEBI" id="CHEBI:18420"/>
    </cofactor>
    <text evidence="15">Binds 2 magnesium ions per subunit.</text>
</comment>
<organism evidence="17 18">
    <name type="scientific">Candidatus Uhrbacteria bacterium CG_4_9_14_3_um_filter_41_35</name>
    <dbReference type="NCBI Taxonomy" id="1975034"/>
    <lineage>
        <taxon>Bacteria</taxon>
        <taxon>Candidatus Uhriibacteriota</taxon>
    </lineage>
</organism>
<evidence type="ECO:0000256" key="12">
    <source>
        <dbReference type="ARBA" id="ARBA00023125"/>
    </source>
</evidence>
<dbReference type="AlphaFoldDB" id="A0A2M7XFM3"/>
<dbReference type="Gene3D" id="3.30.1490.100">
    <property type="entry name" value="DNA polymerase, Y-family, little finger domain"/>
    <property type="match status" value="1"/>
</dbReference>
<dbReference type="GO" id="GO:0003684">
    <property type="term" value="F:damaged DNA binding"/>
    <property type="evidence" value="ECO:0007669"/>
    <property type="project" value="InterPro"/>
</dbReference>
<dbReference type="InterPro" id="IPR043128">
    <property type="entry name" value="Rev_trsase/Diguanyl_cyclase"/>
</dbReference>
<dbReference type="InterPro" id="IPR053848">
    <property type="entry name" value="IMS_HHH_1"/>
</dbReference>
<evidence type="ECO:0000256" key="1">
    <source>
        <dbReference type="ARBA" id="ARBA00004496"/>
    </source>
</evidence>
<evidence type="ECO:0000256" key="15">
    <source>
        <dbReference type="HAMAP-Rule" id="MF_01113"/>
    </source>
</evidence>
<keyword evidence="12 15" id="KW-0238">DNA-binding</keyword>
<dbReference type="InterPro" id="IPR001126">
    <property type="entry name" value="UmuC"/>
</dbReference>
<dbReference type="GO" id="GO:0006261">
    <property type="term" value="P:DNA-templated DNA replication"/>
    <property type="evidence" value="ECO:0007669"/>
    <property type="project" value="UniProtKB-UniRule"/>
</dbReference>
<evidence type="ECO:0000256" key="10">
    <source>
        <dbReference type="ARBA" id="ARBA00022842"/>
    </source>
</evidence>
<reference evidence="18" key="1">
    <citation type="submission" date="2017-09" db="EMBL/GenBank/DDBJ databases">
        <title>Depth-based differentiation of microbial function through sediment-hosted aquifers and enrichment of novel symbionts in the deep terrestrial subsurface.</title>
        <authorList>
            <person name="Probst A.J."/>
            <person name="Ladd B."/>
            <person name="Jarett J.K."/>
            <person name="Geller-Mcgrath D.E."/>
            <person name="Sieber C.M.K."/>
            <person name="Emerson J.B."/>
            <person name="Anantharaman K."/>
            <person name="Thomas B.C."/>
            <person name="Malmstrom R."/>
            <person name="Stieglmeier M."/>
            <person name="Klingl A."/>
            <person name="Woyke T."/>
            <person name="Ryan C.M."/>
            <person name="Banfield J.F."/>
        </authorList>
    </citation>
    <scope>NUCLEOTIDE SEQUENCE [LARGE SCALE GENOMIC DNA]</scope>
</reference>
<evidence type="ECO:0000256" key="3">
    <source>
        <dbReference type="ARBA" id="ARBA00022457"/>
    </source>
</evidence>
<comment type="subunit">
    <text evidence="15">Monomer.</text>
</comment>
<evidence type="ECO:0000256" key="2">
    <source>
        <dbReference type="ARBA" id="ARBA00010945"/>
    </source>
</evidence>
<keyword evidence="4 15" id="KW-0963">Cytoplasm</keyword>
<dbReference type="Pfam" id="PF00817">
    <property type="entry name" value="IMS"/>
    <property type="match status" value="1"/>
</dbReference>
<evidence type="ECO:0000256" key="14">
    <source>
        <dbReference type="ARBA" id="ARBA00049244"/>
    </source>
</evidence>
<keyword evidence="9 15" id="KW-0227">DNA damage</keyword>
<dbReference type="InterPro" id="IPR043502">
    <property type="entry name" value="DNA/RNA_pol_sf"/>
</dbReference>
<evidence type="ECO:0000313" key="18">
    <source>
        <dbReference type="Proteomes" id="UP000231263"/>
    </source>
</evidence>
<comment type="similarity">
    <text evidence="2 15">Belongs to the DNA polymerase type-Y family.</text>
</comment>
<dbReference type="Gene3D" id="1.10.150.20">
    <property type="entry name" value="5' to 3' exonuclease, C-terminal subdomain"/>
    <property type="match status" value="1"/>
</dbReference>
<dbReference type="GO" id="GO:0042276">
    <property type="term" value="P:error-prone translesion synthesis"/>
    <property type="evidence" value="ECO:0007669"/>
    <property type="project" value="TreeGrafter"/>
</dbReference>
<keyword evidence="13 15" id="KW-0234">DNA repair</keyword>
<dbReference type="Gene3D" id="3.30.70.270">
    <property type="match status" value="1"/>
</dbReference>
<dbReference type="InterPro" id="IPR050116">
    <property type="entry name" value="DNA_polymerase-Y"/>
</dbReference>
<evidence type="ECO:0000256" key="11">
    <source>
        <dbReference type="ARBA" id="ARBA00022932"/>
    </source>
</evidence>
<evidence type="ECO:0000256" key="4">
    <source>
        <dbReference type="ARBA" id="ARBA00022490"/>
    </source>
</evidence>
<feature type="binding site" evidence="15">
    <location>
        <position position="127"/>
    </location>
    <ligand>
        <name>Mg(2+)</name>
        <dbReference type="ChEBI" id="CHEBI:18420"/>
    </ligand>
</feature>
<evidence type="ECO:0000259" key="16">
    <source>
        <dbReference type="PROSITE" id="PS50173"/>
    </source>
</evidence>
<evidence type="ECO:0000256" key="6">
    <source>
        <dbReference type="ARBA" id="ARBA00022695"/>
    </source>
</evidence>
<dbReference type="InterPro" id="IPR017961">
    <property type="entry name" value="DNA_pol_Y-fam_little_finger"/>
</dbReference>
<feature type="active site" evidence="15">
    <location>
        <position position="128"/>
    </location>
</feature>
<dbReference type="SUPFAM" id="SSF56672">
    <property type="entry name" value="DNA/RNA polymerases"/>
    <property type="match status" value="1"/>
</dbReference>
<evidence type="ECO:0000256" key="5">
    <source>
        <dbReference type="ARBA" id="ARBA00022679"/>
    </source>
</evidence>
<dbReference type="HAMAP" id="MF_01113">
    <property type="entry name" value="DNApol_IV"/>
    <property type="match status" value="1"/>
</dbReference>
<dbReference type="PROSITE" id="PS50173">
    <property type="entry name" value="UMUC"/>
    <property type="match status" value="1"/>
</dbReference>
<feature type="site" description="Substrate discrimination" evidence="15">
    <location>
        <position position="15"/>
    </location>
</feature>
<name>A0A2M7XFM3_9BACT</name>
<keyword evidence="5 15" id="KW-0808">Transferase</keyword>
<dbReference type="GO" id="GO:0006281">
    <property type="term" value="P:DNA repair"/>
    <property type="evidence" value="ECO:0007669"/>
    <property type="project" value="UniProtKB-UniRule"/>
</dbReference>
<keyword evidence="11 15" id="KW-0239">DNA-directed DNA polymerase</keyword>
<gene>
    <name evidence="15" type="primary">dinB</name>
    <name evidence="17" type="ORF">CO173_02825</name>
</gene>
<sequence length="426" mass="47405">MPQKIILHLDFNSYFASVEQQANPFLRGKAIAIAGKGVDSIDLSHTHYKNIRFNVKQASLQRTVVTTASKEAKKLGVKTAMSSLEARRIAPELIIIPGDPKKYSEVTDRFLKILNKYCDKVEQFSTDEAFADITNNAGDYFGATMLAQMIRNDIRLEIGEACTVSIGIAPNKLVAKLAGESVKPNGITIVPPKCVDKFILSRKLDDICGIGRSTERQLHSLGITTMKTLRETSLKDLVAVFKEDRGYFLYFASRGIGDDEVNNVAEEPKSIGHSYTFPHDLDTDIELQMNLLALCDKVAWRMRRDGFVATEIGVCANYKESGSIGAVRRCQTPMEDGLALFKSAWAVLDKARNPNIPIRLLGVSARGLIKSEMPQGLFPKQEKMHKTLQALDKAQTRHGSGIWQRASTMKTSFKERVSGFNYDHKV</sequence>
<dbReference type="Proteomes" id="UP000231263">
    <property type="component" value="Unassembled WGS sequence"/>
</dbReference>
<dbReference type="Gene3D" id="3.40.1170.60">
    <property type="match status" value="1"/>
</dbReference>
<dbReference type="SUPFAM" id="SSF100879">
    <property type="entry name" value="Lesion bypass DNA polymerase (Y-family), little finger domain"/>
    <property type="match status" value="1"/>
</dbReference>
<evidence type="ECO:0000256" key="9">
    <source>
        <dbReference type="ARBA" id="ARBA00022763"/>
    </source>
</evidence>
<comment type="catalytic activity">
    <reaction evidence="14 15">
        <text>DNA(n) + a 2'-deoxyribonucleoside 5'-triphosphate = DNA(n+1) + diphosphate</text>
        <dbReference type="Rhea" id="RHEA:22508"/>
        <dbReference type="Rhea" id="RHEA-COMP:17339"/>
        <dbReference type="Rhea" id="RHEA-COMP:17340"/>
        <dbReference type="ChEBI" id="CHEBI:33019"/>
        <dbReference type="ChEBI" id="CHEBI:61560"/>
        <dbReference type="ChEBI" id="CHEBI:173112"/>
        <dbReference type="EC" id="2.7.7.7"/>
    </reaction>
</comment>
<comment type="caution">
    <text evidence="17">The sequence shown here is derived from an EMBL/GenBank/DDBJ whole genome shotgun (WGS) entry which is preliminary data.</text>
</comment>
<feature type="domain" description="UmuC" evidence="16">
    <location>
        <begin position="6"/>
        <end position="211"/>
    </location>
</feature>
<dbReference type="GO" id="GO:0003887">
    <property type="term" value="F:DNA-directed DNA polymerase activity"/>
    <property type="evidence" value="ECO:0007669"/>
    <property type="project" value="UniProtKB-UniRule"/>
</dbReference>
<keyword evidence="10 15" id="KW-0460">Magnesium</keyword>
<proteinExistence type="inferred from homology"/>
<comment type="subcellular location">
    <subcellularLocation>
        <location evidence="1 15">Cytoplasm</location>
    </subcellularLocation>
</comment>
<dbReference type="GO" id="GO:0009432">
    <property type="term" value="P:SOS response"/>
    <property type="evidence" value="ECO:0007669"/>
    <property type="project" value="TreeGrafter"/>
</dbReference>
<dbReference type="Pfam" id="PF11799">
    <property type="entry name" value="IMS_C"/>
    <property type="match status" value="1"/>
</dbReference>
<comment type="function">
    <text evidence="15">Poorly processive, error-prone DNA polymerase involved in untargeted mutagenesis. Copies undamaged DNA at stalled replication forks, which arise in vivo from mismatched or misaligned primer ends. These misaligned primers can be extended by PolIV. Exhibits no 3'-5' exonuclease (proofreading) activity. May be involved in translesional synthesis, in conjunction with the beta clamp from PolIII.</text>
</comment>
<dbReference type="PANTHER" id="PTHR11076">
    <property type="entry name" value="DNA REPAIR POLYMERASE UMUC / TRANSFERASE FAMILY MEMBER"/>
    <property type="match status" value="1"/>
</dbReference>
<dbReference type="Pfam" id="PF21999">
    <property type="entry name" value="IMS_HHH_1"/>
    <property type="match status" value="1"/>
</dbReference>
<dbReference type="InterPro" id="IPR036775">
    <property type="entry name" value="DNA_pol_Y-fam_lit_finger_sf"/>
</dbReference>
<dbReference type="InterPro" id="IPR022880">
    <property type="entry name" value="DNApol_IV"/>
</dbReference>
<dbReference type="PANTHER" id="PTHR11076:SF33">
    <property type="entry name" value="DNA POLYMERASE KAPPA"/>
    <property type="match status" value="1"/>
</dbReference>
<keyword evidence="7 15" id="KW-0235">DNA replication</keyword>
<evidence type="ECO:0000256" key="13">
    <source>
        <dbReference type="ARBA" id="ARBA00023204"/>
    </source>
</evidence>
<feature type="binding site" evidence="15">
    <location>
        <position position="10"/>
    </location>
    <ligand>
        <name>Mg(2+)</name>
        <dbReference type="ChEBI" id="CHEBI:18420"/>
    </ligand>
</feature>
<dbReference type="GO" id="GO:0000287">
    <property type="term" value="F:magnesium ion binding"/>
    <property type="evidence" value="ECO:0007669"/>
    <property type="project" value="UniProtKB-UniRule"/>
</dbReference>